<reference evidence="1 2" key="1">
    <citation type="journal article" date="2022" name="bioRxiv">
        <title>The genome of the oomycete Peronosclerospora sorghi, a cosmopolitan pathogen of maize and sorghum, is inflated with dispersed pseudogenes.</title>
        <authorList>
            <person name="Fletcher K."/>
            <person name="Martin F."/>
            <person name="Isakeit T."/>
            <person name="Cavanaugh K."/>
            <person name="Magill C."/>
            <person name="Michelmore R."/>
        </authorList>
    </citation>
    <scope>NUCLEOTIDE SEQUENCE [LARGE SCALE GENOMIC DNA]</scope>
    <source>
        <strain evidence="1">P6</strain>
    </source>
</reference>
<proteinExistence type="predicted"/>
<sequence>MSIRESTAAGASASSASSSSELDDKAIGPVHARFRFLANEETSSRRKKLPAVDEKDRSPSRNCVNNFKKDKVLEKTAKCPQFSKDHSLLISPPASIVYKHDSACTSACKRNIKQVLAIVLLTHETDQQTLIRMLCAISSTDRLFVVLLVAPALFWCT</sequence>
<evidence type="ECO:0000313" key="1">
    <source>
        <dbReference type="EMBL" id="KAI9921945.1"/>
    </source>
</evidence>
<organism evidence="1 2">
    <name type="scientific">Peronosclerospora sorghi</name>
    <dbReference type="NCBI Taxonomy" id="230839"/>
    <lineage>
        <taxon>Eukaryota</taxon>
        <taxon>Sar</taxon>
        <taxon>Stramenopiles</taxon>
        <taxon>Oomycota</taxon>
        <taxon>Peronosporomycetes</taxon>
        <taxon>Peronosporales</taxon>
        <taxon>Peronosporaceae</taxon>
        <taxon>Peronosclerospora</taxon>
    </lineage>
</organism>
<protein>
    <submittedName>
        <fullName evidence="1">Uncharacterized protein</fullName>
    </submittedName>
</protein>
<keyword evidence="2" id="KW-1185">Reference proteome</keyword>
<name>A0ACC0WTC8_9STRA</name>
<gene>
    <name evidence="1" type="ORF">PsorP6_000713</name>
</gene>
<evidence type="ECO:0000313" key="2">
    <source>
        <dbReference type="Proteomes" id="UP001163321"/>
    </source>
</evidence>
<comment type="caution">
    <text evidence="1">The sequence shown here is derived from an EMBL/GenBank/DDBJ whole genome shotgun (WGS) entry which is preliminary data.</text>
</comment>
<dbReference type="EMBL" id="CM047580">
    <property type="protein sequence ID" value="KAI9921945.1"/>
    <property type="molecule type" value="Genomic_DNA"/>
</dbReference>
<dbReference type="Proteomes" id="UP001163321">
    <property type="component" value="Chromosome 1"/>
</dbReference>
<accession>A0ACC0WTC8</accession>